<sequence>MRGAVSSTWSQCFGLSVLNACMPIALFFSMFFADVVWCSSFGTYTDGTNGACWVLVLAGLVLAAIVFYFGGCKATRNRMMAAKTVREPHPPEKPKKKKKQQAGDVN</sequence>
<evidence type="ECO:0000256" key="2">
    <source>
        <dbReference type="SAM" id="Phobius"/>
    </source>
</evidence>
<protein>
    <submittedName>
        <fullName evidence="4">Uncharacterized protein</fullName>
    </submittedName>
</protein>
<keyword evidence="3" id="KW-1185">Reference proteome</keyword>
<accession>A0A915LPF8</accession>
<evidence type="ECO:0000256" key="1">
    <source>
        <dbReference type="SAM" id="MobiDB-lite"/>
    </source>
</evidence>
<organism evidence="3 4">
    <name type="scientific">Meloidogyne javanica</name>
    <name type="common">Root-knot nematode worm</name>
    <dbReference type="NCBI Taxonomy" id="6303"/>
    <lineage>
        <taxon>Eukaryota</taxon>
        <taxon>Metazoa</taxon>
        <taxon>Ecdysozoa</taxon>
        <taxon>Nematoda</taxon>
        <taxon>Chromadorea</taxon>
        <taxon>Rhabditida</taxon>
        <taxon>Tylenchina</taxon>
        <taxon>Tylenchomorpha</taxon>
        <taxon>Tylenchoidea</taxon>
        <taxon>Meloidogynidae</taxon>
        <taxon>Meloidogyninae</taxon>
        <taxon>Meloidogyne</taxon>
        <taxon>Meloidogyne incognita group</taxon>
    </lineage>
</organism>
<feature type="transmembrane region" description="Helical" evidence="2">
    <location>
        <begin position="53"/>
        <end position="70"/>
    </location>
</feature>
<dbReference type="WBParaSite" id="scaffold15249_cov158.g17809">
    <property type="protein sequence ID" value="scaffold15249_cov158.g17809"/>
    <property type="gene ID" value="scaffold15249_cov158.g17809"/>
</dbReference>
<dbReference type="Proteomes" id="UP000887561">
    <property type="component" value="Unplaced"/>
</dbReference>
<keyword evidence="2" id="KW-1133">Transmembrane helix</keyword>
<feature type="transmembrane region" description="Helical" evidence="2">
    <location>
        <begin position="12"/>
        <end position="33"/>
    </location>
</feature>
<dbReference type="AlphaFoldDB" id="A0A915LPF8"/>
<evidence type="ECO:0000313" key="4">
    <source>
        <dbReference type="WBParaSite" id="scaffold15249_cov158.g17809"/>
    </source>
</evidence>
<reference evidence="4" key="1">
    <citation type="submission" date="2022-11" db="UniProtKB">
        <authorList>
            <consortium name="WormBaseParasite"/>
        </authorList>
    </citation>
    <scope>IDENTIFICATION</scope>
</reference>
<evidence type="ECO:0000313" key="3">
    <source>
        <dbReference type="Proteomes" id="UP000887561"/>
    </source>
</evidence>
<proteinExistence type="predicted"/>
<keyword evidence="2" id="KW-0812">Transmembrane</keyword>
<feature type="compositionally biased region" description="Basic and acidic residues" evidence="1">
    <location>
        <begin position="84"/>
        <end position="93"/>
    </location>
</feature>
<name>A0A915LPF8_MELJA</name>
<keyword evidence="2" id="KW-0472">Membrane</keyword>
<feature type="region of interest" description="Disordered" evidence="1">
    <location>
        <begin position="81"/>
        <end position="106"/>
    </location>
</feature>